<dbReference type="InterPro" id="IPR018247">
    <property type="entry name" value="EF_Hand_1_Ca_BS"/>
</dbReference>
<feature type="compositionally biased region" description="Low complexity" evidence="2">
    <location>
        <begin position="44"/>
        <end position="53"/>
    </location>
</feature>
<dbReference type="GO" id="GO:0005509">
    <property type="term" value="F:calcium ion binding"/>
    <property type="evidence" value="ECO:0007669"/>
    <property type="project" value="InterPro"/>
</dbReference>
<dbReference type="Proteomes" id="UP001652623">
    <property type="component" value="Chromosome 10"/>
</dbReference>
<dbReference type="Gene3D" id="1.10.238.10">
    <property type="entry name" value="EF-hand"/>
    <property type="match status" value="2"/>
</dbReference>
<accession>A0A6P6FXF4</accession>
<dbReference type="Pfam" id="PF13405">
    <property type="entry name" value="EF-hand_6"/>
    <property type="match status" value="1"/>
</dbReference>
<dbReference type="InParanoid" id="A0A6P6FXF4"/>
<dbReference type="SMART" id="SM00054">
    <property type="entry name" value="EFh"/>
    <property type="match status" value="2"/>
</dbReference>
<reference evidence="5" key="1">
    <citation type="submission" date="2025-08" db="UniProtKB">
        <authorList>
            <consortium name="RefSeq"/>
        </authorList>
    </citation>
    <scope>IDENTIFICATION</scope>
    <source>
        <tissue evidence="5">Seedling</tissue>
    </source>
</reference>
<evidence type="ECO:0000313" key="4">
    <source>
        <dbReference type="Proteomes" id="UP001652623"/>
    </source>
</evidence>
<dbReference type="PANTHER" id="PTHR46824">
    <property type="entry name" value="CALCIUM-BINDING PROTEIN CML48-RELATED"/>
    <property type="match status" value="1"/>
</dbReference>
<dbReference type="RefSeq" id="XP_024926351.3">
    <property type="nucleotide sequence ID" value="XM_025070583.3"/>
</dbReference>
<keyword evidence="1" id="KW-0106">Calcium</keyword>
<dbReference type="CDD" id="cd16180">
    <property type="entry name" value="EFh_PEF_Group_I"/>
    <property type="match status" value="1"/>
</dbReference>
<keyword evidence="4" id="KW-1185">Reference proteome</keyword>
<name>A0A6P6FXF4_ZIZJJ</name>
<dbReference type="InterPro" id="IPR002048">
    <property type="entry name" value="EF_hand_dom"/>
</dbReference>
<evidence type="ECO:0000313" key="5">
    <source>
        <dbReference type="RefSeq" id="XP_024926351.3"/>
    </source>
</evidence>
<dbReference type="PANTHER" id="PTHR46824:SF2">
    <property type="entry name" value="CALCIUM-BINDING PROTEIN CML48-RELATED"/>
    <property type="match status" value="1"/>
</dbReference>
<dbReference type="SUPFAM" id="SSF47473">
    <property type="entry name" value="EF-hand"/>
    <property type="match status" value="1"/>
</dbReference>
<evidence type="ECO:0000256" key="2">
    <source>
        <dbReference type="SAM" id="MobiDB-lite"/>
    </source>
</evidence>
<feature type="domain" description="EF-hand" evidence="3">
    <location>
        <begin position="161"/>
        <end position="196"/>
    </location>
</feature>
<evidence type="ECO:0000256" key="1">
    <source>
        <dbReference type="ARBA" id="ARBA00022837"/>
    </source>
</evidence>
<proteinExistence type="predicted"/>
<protein>
    <submittedName>
        <fullName evidence="5">Probable calcium-binding protein CML48 isoform X1</fullName>
    </submittedName>
</protein>
<dbReference type="InterPro" id="IPR011992">
    <property type="entry name" value="EF-hand-dom_pair"/>
</dbReference>
<dbReference type="GeneID" id="107409684"/>
<dbReference type="PROSITE" id="PS50222">
    <property type="entry name" value="EF_HAND_2"/>
    <property type="match status" value="2"/>
</dbReference>
<dbReference type="AlphaFoldDB" id="A0A6P6FXF4"/>
<dbReference type="InterPro" id="IPR044590">
    <property type="entry name" value="CML48/49/50"/>
</dbReference>
<feature type="domain" description="EF-hand" evidence="3">
    <location>
        <begin position="81"/>
        <end position="116"/>
    </location>
</feature>
<sequence length="268" mass="29935">MASFGRYGSHSHTPSAPSLPEDQNNNNNNTIKIPSFLPPQPHAQQQQQQQQQQTHASYSHHVHANAYSQPAGGYSSDFPPETHPDVIRSFQMVDRDGSGYIDENELQHALSSSGYQRFSLGTIRLLIFLFTNPSHPGPLRIDLRWALSAVAGLREFSALWSCLGHWRAIFEKFDGDRSGKINVMELRDALYSIGYAIPPPVLQLLISKYGNESGQRGELNFDSFVECAMIVKGLTEKFKEKDPGYTGAATFSYDAFMSMVIPFIASYN</sequence>
<organism evidence="4 5">
    <name type="scientific">Ziziphus jujuba</name>
    <name type="common">Chinese jujube</name>
    <name type="synonym">Ziziphus sativa</name>
    <dbReference type="NCBI Taxonomy" id="326968"/>
    <lineage>
        <taxon>Eukaryota</taxon>
        <taxon>Viridiplantae</taxon>
        <taxon>Streptophyta</taxon>
        <taxon>Embryophyta</taxon>
        <taxon>Tracheophyta</taxon>
        <taxon>Spermatophyta</taxon>
        <taxon>Magnoliopsida</taxon>
        <taxon>eudicotyledons</taxon>
        <taxon>Gunneridae</taxon>
        <taxon>Pentapetalae</taxon>
        <taxon>rosids</taxon>
        <taxon>fabids</taxon>
        <taxon>Rosales</taxon>
        <taxon>Rhamnaceae</taxon>
        <taxon>Paliureae</taxon>
        <taxon>Ziziphus</taxon>
    </lineage>
</organism>
<dbReference type="PROSITE" id="PS00018">
    <property type="entry name" value="EF_HAND_1"/>
    <property type="match status" value="2"/>
</dbReference>
<dbReference type="Pfam" id="PF00036">
    <property type="entry name" value="EF-hand_1"/>
    <property type="match status" value="1"/>
</dbReference>
<dbReference type="FunCoup" id="A0A6P6FXF4">
    <property type="interactions" value="2253"/>
</dbReference>
<feature type="region of interest" description="Disordered" evidence="2">
    <location>
        <begin position="1"/>
        <end position="60"/>
    </location>
</feature>
<gene>
    <name evidence="5" type="primary">LOC107409684</name>
</gene>
<evidence type="ECO:0000259" key="3">
    <source>
        <dbReference type="PROSITE" id="PS50222"/>
    </source>
</evidence>